<dbReference type="PIRSF" id="PIRSF000137">
    <property type="entry name" value="Alcohol_oxidase"/>
    <property type="match status" value="1"/>
</dbReference>
<dbReference type="AlphaFoldDB" id="M2R6S4"/>
<proteinExistence type="inferred from homology"/>
<dbReference type="PANTHER" id="PTHR11552:SF147">
    <property type="entry name" value="CHOLINE DEHYDROGENASE, MITOCHONDRIAL"/>
    <property type="match status" value="1"/>
</dbReference>
<dbReference type="GO" id="GO:0016614">
    <property type="term" value="F:oxidoreductase activity, acting on CH-OH group of donors"/>
    <property type="evidence" value="ECO:0007669"/>
    <property type="project" value="InterPro"/>
</dbReference>
<comment type="similarity">
    <text evidence="2">Belongs to the GMC oxidoreductase family.</text>
</comment>
<evidence type="ECO:0000313" key="8">
    <source>
        <dbReference type="EMBL" id="EMD33982.1"/>
    </source>
</evidence>
<gene>
    <name evidence="8" type="ORF">CERSUDRAFT_86745</name>
</gene>
<dbReference type="PANTHER" id="PTHR11552">
    <property type="entry name" value="GLUCOSE-METHANOL-CHOLINE GMC OXIDOREDUCTASE"/>
    <property type="match status" value="1"/>
</dbReference>
<dbReference type="GO" id="GO:0050660">
    <property type="term" value="F:flavin adenine dinucleotide binding"/>
    <property type="evidence" value="ECO:0007669"/>
    <property type="project" value="InterPro"/>
</dbReference>
<dbReference type="InterPro" id="IPR007867">
    <property type="entry name" value="GMC_OxRtase_C"/>
</dbReference>
<evidence type="ECO:0000256" key="5">
    <source>
        <dbReference type="PIRSR" id="PIRSR000137-1"/>
    </source>
</evidence>
<organism evidence="8 9">
    <name type="scientific">Ceriporiopsis subvermispora (strain B)</name>
    <name type="common">White-rot fungus</name>
    <name type="synonym">Gelatoporia subvermispora</name>
    <dbReference type="NCBI Taxonomy" id="914234"/>
    <lineage>
        <taxon>Eukaryota</taxon>
        <taxon>Fungi</taxon>
        <taxon>Dikarya</taxon>
        <taxon>Basidiomycota</taxon>
        <taxon>Agaricomycotina</taxon>
        <taxon>Agaricomycetes</taxon>
        <taxon>Polyporales</taxon>
        <taxon>Gelatoporiaceae</taxon>
        <taxon>Gelatoporia</taxon>
    </lineage>
</organism>
<evidence type="ECO:0000313" key="9">
    <source>
        <dbReference type="Proteomes" id="UP000016930"/>
    </source>
</evidence>
<keyword evidence="4 6" id="KW-0274">FAD</keyword>
<accession>M2R6S4</accession>
<feature type="active site" description="Proton acceptor" evidence="5">
    <location>
        <position position="640"/>
    </location>
</feature>
<reference evidence="8 9" key="1">
    <citation type="journal article" date="2012" name="Proc. Natl. Acad. Sci. U.S.A.">
        <title>Comparative genomics of Ceriporiopsis subvermispora and Phanerochaete chrysosporium provide insight into selective ligninolysis.</title>
        <authorList>
            <person name="Fernandez-Fueyo E."/>
            <person name="Ruiz-Duenas F.J."/>
            <person name="Ferreira P."/>
            <person name="Floudas D."/>
            <person name="Hibbett D.S."/>
            <person name="Canessa P."/>
            <person name="Larrondo L.F."/>
            <person name="James T.Y."/>
            <person name="Seelenfreund D."/>
            <person name="Lobos S."/>
            <person name="Polanco R."/>
            <person name="Tello M."/>
            <person name="Honda Y."/>
            <person name="Watanabe T."/>
            <person name="Watanabe T."/>
            <person name="Ryu J.S."/>
            <person name="Kubicek C.P."/>
            <person name="Schmoll M."/>
            <person name="Gaskell J."/>
            <person name="Hammel K.E."/>
            <person name="St John F.J."/>
            <person name="Vanden Wymelenberg A."/>
            <person name="Sabat G."/>
            <person name="Splinter BonDurant S."/>
            <person name="Syed K."/>
            <person name="Yadav J.S."/>
            <person name="Doddapaneni H."/>
            <person name="Subramanian V."/>
            <person name="Lavin J.L."/>
            <person name="Oguiza J.A."/>
            <person name="Perez G."/>
            <person name="Pisabarro A.G."/>
            <person name="Ramirez L."/>
            <person name="Santoyo F."/>
            <person name="Master E."/>
            <person name="Coutinho P.M."/>
            <person name="Henrissat B."/>
            <person name="Lombard V."/>
            <person name="Magnuson J.K."/>
            <person name="Kuees U."/>
            <person name="Hori C."/>
            <person name="Igarashi K."/>
            <person name="Samejima M."/>
            <person name="Held B.W."/>
            <person name="Barry K.W."/>
            <person name="LaButti K.M."/>
            <person name="Lapidus A."/>
            <person name="Lindquist E.A."/>
            <person name="Lucas S.M."/>
            <person name="Riley R."/>
            <person name="Salamov A.A."/>
            <person name="Hoffmeister D."/>
            <person name="Schwenk D."/>
            <person name="Hadar Y."/>
            <person name="Yarden O."/>
            <person name="de Vries R.P."/>
            <person name="Wiebenga A."/>
            <person name="Stenlid J."/>
            <person name="Eastwood D."/>
            <person name="Grigoriev I.V."/>
            <person name="Berka R.M."/>
            <person name="Blanchette R.A."/>
            <person name="Kersten P."/>
            <person name="Martinez A.T."/>
            <person name="Vicuna R."/>
            <person name="Cullen D."/>
        </authorList>
    </citation>
    <scope>NUCLEOTIDE SEQUENCE [LARGE SCALE GENOMIC DNA]</scope>
    <source>
        <strain evidence="8 9">B</strain>
    </source>
</reference>
<evidence type="ECO:0000259" key="7">
    <source>
        <dbReference type="PROSITE" id="PS00624"/>
    </source>
</evidence>
<keyword evidence="9" id="KW-1185">Reference proteome</keyword>
<comment type="cofactor">
    <cofactor evidence="1 6">
        <name>FAD</name>
        <dbReference type="ChEBI" id="CHEBI:57692"/>
    </cofactor>
</comment>
<dbReference type="OrthoDB" id="269227at2759"/>
<dbReference type="HOGENOM" id="CLU_002865_7_2_1"/>
<feature type="active site" description="Proton donor" evidence="5">
    <location>
        <position position="597"/>
    </location>
</feature>
<feature type="domain" description="Glucose-methanol-choline oxidoreductase N-terminal" evidence="7">
    <location>
        <begin position="351"/>
        <end position="365"/>
    </location>
</feature>
<evidence type="ECO:0000256" key="1">
    <source>
        <dbReference type="ARBA" id="ARBA00001974"/>
    </source>
</evidence>
<protein>
    <recommendedName>
        <fullName evidence="7">Glucose-methanol-choline oxidoreductase N-terminal domain-containing protein</fullName>
    </recommendedName>
</protein>
<dbReference type="Gene3D" id="3.30.560.10">
    <property type="entry name" value="Glucose Oxidase, domain 3"/>
    <property type="match status" value="1"/>
</dbReference>
<dbReference type="InterPro" id="IPR000172">
    <property type="entry name" value="GMC_OxRdtase_N"/>
</dbReference>
<keyword evidence="3" id="KW-0285">Flavoprotein</keyword>
<evidence type="ECO:0000256" key="2">
    <source>
        <dbReference type="ARBA" id="ARBA00010790"/>
    </source>
</evidence>
<dbReference type="STRING" id="914234.M2R6S4"/>
<dbReference type="InterPro" id="IPR036188">
    <property type="entry name" value="FAD/NAD-bd_sf"/>
</dbReference>
<dbReference type="SUPFAM" id="SSF54373">
    <property type="entry name" value="FAD-linked reductases, C-terminal domain"/>
    <property type="match status" value="1"/>
</dbReference>
<feature type="binding site" evidence="6">
    <location>
        <position position="311"/>
    </location>
    <ligand>
        <name>FAD</name>
        <dbReference type="ChEBI" id="CHEBI:57692"/>
    </ligand>
</feature>
<dbReference type="EMBL" id="KB445804">
    <property type="protein sequence ID" value="EMD33982.1"/>
    <property type="molecule type" value="Genomic_DNA"/>
</dbReference>
<dbReference type="PROSITE" id="PS00624">
    <property type="entry name" value="GMC_OXRED_2"/>
    <property type="match status" value="1"/>
</dbReference>
<evidence type="ECO:0000256" key="3">
    <source>
        <dbReference type="ARBA" id="ARBA00022630"/>
    </source>
</evidence>
<dbReference type="Pfam" id="PF00732">
    <property type="entry name" value="GMC_oxred_N"/>
    <property type="match status" value="1"/>
</dbReference>
<evidence type="ECO:0000256" key="6">
    <source>
        <dbReference type="PIRSR" id="PIRSR000137-2"/>
    </source>
</evidence>
<sequence>MGNVASHIELLPGHTLGLLHGAADRFRGASPGVRLAVTSAALVFALRVVIAFKGKGKKPSKSRLVKDAAKVGQRVGSQEKAEYDVVIIGGGTAGCVLAARLSEDPSLKVLLLEAGGSSLDNPFATIPSAASRLFKDLKHSWLVSTIPQENAGGWSRYWPRAKLLGGCTTINAMIFHYGAPSDYDKWAELQKGQEGADAWSYKEFHPYFLKFEKFHPDPRYSVDTSHHGSSGPVHIGYFSHTSAGSGKFLDACAAVGISRVADFNTPSGTLGAGKAVTYMNKDGRRVTAELAYLTPEVLARPNLQVATRAHVSRILFNNSAGGPLATGVEFLNASGERFQIHARKEVVISAGAVNTPHILMLSGVGPAAELKRHDIPIVADLPGVGSQLMDHLVLNLNFRDKTKSGVGYLIPKNLGQTIKLLTALVQYRLTGRGPLTTNIAESLAFCRSNDPKLLSSENTPATEIHQDNTTGPNAPDIELYYTPMAYIDHGQTPFPPGDYFALHAVCLQPMSSGKIALKSSNPLDIPVIDPAYLTNRNDMLTLMRAARLLGRLAHTEPLASMIDHAGDSDEHTDHGILKLSDTELEEYVRRKADTLYHPTSTARMAPLEDGGVVDPFLRVHGIPNLRVADASVFPIIVSGHTAAPTLAVAEKAAELIKAAHSSR</sequence>
<evidence type="ECO:0000256" key="4">
    <source>
        <dbReference type="ARBA" id="ARBA00022827"/>
    </source>
</evidence>
<dbReference type="Gene3D" id="3.50.50.60">
    <property type="entry name" value="FAD/NAD(P)-binding domain"/>
    <property type="match status" value="1"/>
</dbReference>
<dbReference type="SUPFAM" id="SSF51905">
    <property type="entry name" value="FAD/NAD(P)-binding domain"/>
    <property type="match status" value="1"/>
</dbReference>
<dbReference type="Pfam" id="PF05199">
    <property type="entry name" value="GMC_oxred_C"/>
    <property type="match status" value="1"/>
</dbReference>
<name>M2R6S4_CERS8</name>
<dbReference type="Proteomes" id="UP000016930">
    <property type="component" value="Unassembled WGS sequence"/>
</dbReference>
<dbReference type="InterPro" id="IPR012132">
    <property type="entry name" value="GMC_OxRdtase"/>
</dbReference>